<protein>
    <submittedName>
        <fullName evidence="4">Peptidase M23</fullName>
    </submittedName>
</protein>
<evidence type="ECO:0000313" key="4">
    <source>
        <dbReference type="EMBL" id="KKU75327.1"/>
    </source>
</evidence>
<dbReference type="InterPro" id="IPR050570">
    <property type="entry name" value="Cell_wall_metabolism_enzyme"/>
</dbReference>
<evidence type="ECO:0000313" key="5">
    <source>
        <dbReference type="Proteomes" id="UP000034879"/>
    </source>
</evidence>
<name>A0A0G1T0S1_9BACT</name>
<proteinExistence type="predicted"/>
<accession>A0A0G1T0S1</accession>
<dbReference type="PANTHER" id="PTHR21666:SF270">
    <property type="entry name" value="MUREIN HYDROLASE ACTIVATOR ENVC"/>
    <property type="match status" value="1"/>
</dbReference>
<dbReference type="Proteomes" id="UP000034879">
    <property type="component" value="Unassembled WGS sequence"/>
</dbReference>
<dbReference type="PANTHER" id="PTHR21666">
    <property type="entry name" value="PEPTIDASE-RELATED"/>
    <property type="match status" value="1"/>
</dbReference>
<feature type="coiled-coil region" evidence="1">
    <location>
        <begin position="146"/>
        <end position="190"/>
    </location>
</feature>
<organism evidence="4 5">
    <name type="scientific">Candidatus Nomurabacteria bacterium GW2011_GWB1_47_6</name>
    <dbReference type="NCBI Taxonomy" id="1618749"/>
    <lineage>
        <taxon>Bacteria</taxon>
        <taxon>Candidatus Nomuraibacteriota</taxon>
    </lineage>
</organism>
<comment type="caution">
    <text evidence="4">The sequence shown here is derived from an EMBL/GenBank/DDBJ whole genome shotgun (WGS) entry which is preliminary data.</text>
</comment>
<dbReference type="Gene3D" id="2.70.70.10">
    <property type="entry name" value="Glucose Permease (Domain IIA)"/>
    <property type="match status" value="1"/>
</dbReference>
<evidence type="ECO:0000256" key="1">
    <source>
        <dbReference type="SAM" id="Coils"/>
    </source>
</evidence>
<reference evidence="4 5" key="1">
    <citation type="journal article" date="2015" name="Nature">
        <title>rRNA introns, odd ribosomes, and small enigmatic genomes across a large radiation of phyla.</title>
        <authorList>
            <person name="Brown C.T."/>
            <person name="Hug L.A."/>
            <person name="Thomas B.C."/>
            <person name="Sharon I."/>
            <person name="Castelle C.J."/>
            <person name="Singh A."/>
            <person name="Wilkins M.J."/>
            <person name="Williams K.H."/>
            <person name="Banfield J.F."/>
        </authorList>
    </citation>
    <scope>NUCLEOTIDE SEQUENCE [LARGE SCALE GENOMIC DNA]</scope>
</reference>
<dbReference type="AlphaFoldDB" id="A0A0G1T0S1"/>
<gene>
    <name evidence="4" type="ORF">UY01_C0016G0017</name>
</gene>
<dbReference type="CDD" id="cd12797">
    <property type="entry name" value="M23_peptidase"/>
    <property type="match status" value="1"/>
</dbReference>
<feature type="coiled-coil region" evidence="1">
    <location>
        <begin position="23"/>
        <end position="92"/>
    </location>
</feature>
<dbReference type="InterPro" id="IPR011055">
    <property type="entry name" value="Dup_hybrid_motif"/>
</dbReference>
<evidence type="ECO:0000256" key="2">
    <source>
        <dbReference type="SAM" id="SignalP"/>
    </source>
</evidence>
<dbReference type="SUPFAM" id="SSF51261">
    <property type="entry name" value="Duplicated hybrid motif"/>
    <property type="match status" value="1"/>
</dbReference>
<feature type="signal peptide" evidence="2">
    <location>
        <begin position="1"/>
        <end position="19"/>
    </location>
</feature>
<dbReference type="InterPro" id="IPR016047">
    <property type="entry name" value="M23ase_b-sheet_dom"/>
</dbReference>
<dbReference type="Pfam" id="PF01551">
    <property type="entry name" value="Peptidase_M23"/>
    <property type="match status" value="1"/>
</dbReference>
<sequence>MLVATAAVFSSLVPFAASYAQTADDIRDRIEEKDAEIRKLEREISAFQKEIDTLNKQKSTLSGEIKELDLTKKKLNADIKVTENKIAKTNLKIEDLGLDIGDKETSIRNNDASIRLGIKTMNELEEKSLVEVILSDEDYGEIWTDLDNMITVRENLRKNIISLKETKIVLEDTRAETIKAKNELTKLKSQLADQQKIVIQNTNEKNKLLKQTQNNEANYQKLLQDRVVQRDAFEKELENYEAQLSYILDPSKLPAGRVLSWPLDSIFITQLFGKTSASGRLYASGTHNGVDLRAAVGTPVKAMADGKVLGVGDTDQTCQGASFGKFVFIQYTNGLSSTFGHLSLVKAIEGQSVKRGQVVGYSGATGHVTGPHLHVSLYASEGVKMTTKASAACGGRDYYIPVSPVNAYLDALKYLPPYAASQVKS</sequence>
<dbReference type="Gene3D" id="6.10.250.3150">
    <property type="match status" value="1"/>
</dbReference>
<evidence type="ECO:0000259" key="3">
    <source>
        <dbReference type="Pfam" id="PF01551"/>
    </source>
</evidence>
<feature type="domain" description="M23ase beta-sheet core" evidence="3">
    <location>
        <begin position="286"/>
        <end position="379"/>
    </location>
</feature>
<keyword evidence="1" id="KW-0175">Coiled coil</keyword>
<feature type="chain" id="PRO_5002539688" evidence="2">
    <location>
        <begin position="20"/>
        <end position="425"/>
    </location>
</feature>
<dbReference type="GO" id="GO:0004222">
    <property type="term" value="F:metalloendopeptidase activity"/>
    <property type="evidence" value="ECO:0007669"/>
    <property type="project" value="TreeGrafter"/>
</dbReference>
<dbReference type="EMBL" id="LCOJ01000016">
    <property type="protein sequence ID" value="KKU75327.1"/>
    <property type="molecule type" value="Genomic_DNA"/>
</dbReference>
<keyword evidence="2" id="KW-0732">Signal</keyword>